<keyword evidence="3" id="KW-0238">DNA-binding</keyword>
<dbReference type="GO" id="GO:0045881">
    <property type="term" value="P:positive regulation of sporulation resulting in formation of a cellular spore"/>
    <property type="evidence" value="ECO:0007669"/>
    <property type="project" value="TreeGrafter"/>
</dbReference>
<dbReference type="PANTHER" id="PTHR33375">
    <property type="entry name" value="CHROMOSOME-PARTITIONING PROTEIN PARB-RELATED"/>
    <property type="match status" value="1"/>
</dbReference>
<evidence type="ECO:0000256" key="2">
    <source>
        <dbReference type="ARBA" id="ARBA00022829"/>
    </source>
</evidence>
<dbReference type="EMBL" id="CP042467">
    <property type="protein sequence ID" value="QED26356.1"/>
    <property type="molecule type" value="Genomic_DNA"/>
</dbReference>
<dbReference type="FunFam" id="3.90.1530.30:FF:000001">
    <property type="entry name" value="Chromosome partitioning protein ParB"/>
    <property type="match status" value="1"/>
</dbReference>
<dbReference type="PANTHER" id="PTHR33375:SF1">
    <property type="entry name" value="CHROMOSOME-PARTITIONING PROTEIN PARB-RELATED"/>
    <property type="match status" value="1"/>
</dbReference>
<dbReference type="InterPro" id="IPR003115">
    <property type="entry name" value="ParB_N"/>
</dbReference>
<dbReference type="InterPro" id="IPR001387">
    <property type="entry name" value="Cro/C1-type_HTH"/>
</dbReference>
<evidence type="ECO:0000256" key="3">
    <source>
        <dbReference type="ARBA" id="ARBA00023125"/>
    </source>
</evidence>
<dbReference type="CDD" id="cd16393">
    <property type="entry name" value="SPO0J_N"/>
    <property type="match status" value="1"/>
</dbReference>
<proteinExistence type="inferred from homology"/>
<evidence type="ECO:0000259" key="5">
    <source>
        <dbReference type="PROSITE" id="PS50943"/>
    </source>
</evidence>
<dbReference type="AlphaFoldDB" id="A0A5B8XRW6"/>
<dbReference type="FunFam" id="1.10.10.2830:FF:000001">
    <property type="entry name" value="Chromosome partitioning protein ParB"/>
    <property type="match status" value="1"/>
</dbReference>
<dbReference type="SMART" id="SM00470">
    <property type="entry name" value="ParB"/>
    <property type="match status" value="1"/>
</dbReference>
<keyword evidence="7" id="KW-1185">Reference proteome</keyword>
<dbReference type="KEGG" id="bbae:FRD01_03645"/>
<dbReference type="NCBIfam" id="TIGR00180">
    <property type="entry name" value="parB_part"/>
    <property type="match status" value="1"/>
</dbReference>
<dbReference type="GO" id="GO:0003677">
    <property type="term" value="F:DNA binding"/>
    <property type="evidence" value="ECO:0007669"/>
    <property type="project" value="UniProtKB-KW"/>
</dbReference>
<evidence type="ECO:0000313" key="7">
    <source>
        <dbReference type="Proteomes" id="UP000321595"/>
    </source>
</evidence>
<protein>
    <submittedName>
        <fullName evidence="6">ParB/RepB/Spo0J family partition protein</fullName>
    </submittedName>
</protein>
<dbReference type="Pfam" id="PF02195">
    <property type="entry name" value="ParB_N"/>
    <property type="match status" value="1"/>
</dbReference>
<name>A0A5B8XRW6_9DELT</name>
<keyword evidence="2" id="KW-0159">Chromosome partition</keyword>
<dbReference type="PROSITE" id="PS50943">
    <property type="entry name" value="HTH_CROC1"/>
    <property type="match status" value="1"/>
</dbReference>
<dbReference type="InterPro" id="IPR036086">
    <property type="entry name" value="ParB/Sulfiredoxin_sf"/>
</dbReference>
<sequence length="294" mass="32521">MDEKPKKRALGKGIGALIPGGSSAQDRTETEPRRRDFLLCDIDLIDAHPGQPRRFFDEDALRELAQSIRESGLVQPLVARAQGSRYQLIAGERRLRASKLAGLKQVPVVVRELSDKDAFVLALVENIQREDLNPVEEASAYARLVEDHGLTQLELAEKVGKSRSAVANSLRLLGLPESVRDYLIQGLLTAGHAKILAALSQEEAEELAEIIVKHEYSVREAEELVRQSKAGNAIKPTKPAVRDDALVRDLVGRLQTVLGTKVKIKDKNGKGRIEIHYANVDVLQSVLDRLIEEE</sequence>
<dbReference type="SUPFAM" id="SSF110849">
    <property type="entry name" value="ParB/Sulfiredoxin"/>
    <property type="match status" value="1"/>
</dbReference>
<dbReference type="Gene3D" id="1.10.10.2830">
    <property type="match status" value="1"/>
</dbReference>
<dbReference type="OrthoDB" id="9802051at2"/>
<dbReference type="InterPro" id="IPR050336">
    <property type="entry name" value="Chromosome_partition/occlusion"/>
</dbReference>
<comment type="similarity">
    <text evidence="1">Belongs to the ParB family.</text>
</comment>
<evidence type="ECO:0000313" key="6">
    <source>
        <dbReference type="EMBL" id="QED26356.1"/>
    </source>
</evidence>
<dbReference type="InterPro" id="IPR041468">
    <property type="entry name" value="HTH_ParB/Spo0J"/>
</dbReference>
<dbReference type="InterPro" id="IPR004437">
    <property type="entry name" value="ParB/RepB/Spo0J"/>
</dbReference>
<dbReference type="Proteomes" id="UP000321595">
    <property type="component" value="Chromosome"/>
</dbReference>
<dbReference type="Pfam" id="PF17762">
    <property type="entry name" value="HTH_ParB"/>
    <property type="match status" value="1"/>
</dbReference>
<feature type="compositionally biased region" description="Basic residues" evidence="4">
    <location>
        <begin position="1"/>
        <end position="10"/>
    </location>
</feature>
<dbReference type="RefSeq" id="WP_146957731.1">
    <property type="nucleotide sequence ID" value="NZ_CP042467.1"/>
</dbReference>
<dbReference type="Gene3D" id="3.90.1530.30">
    <property type="match status" value="1"/>
</dbReference>
<feature type="region of interest" description="Disordered" evidence="4">
    <location>
        <begin position="1"/>
        <end position="31"/>
    </location>
</feature>
<evidence type="ECO:0000256" key="4">
    <source>
        <dbReference type="SAM" id="MobiDB-lite"/>
    </source>
</evidence>
<dbReference type="InterPro" id="IPR057240">
    <property type="entry name" value="ParB_dimer_C"/>
</dbReference>
<dbReference type="GO" id="GO:0007059">
    <property type="term" value="P:chromosome segregation"/>
    <property type="evidence" value="ECO:0007669"/>
    <property type="project" value="UniProtKB-KW"/>
</dbReference>
<dbReference type="GO" id="GO:0005694">
    <property type="term" value="C:chromosome"/>
    <property type="evidence" value="ECO:0007669"/>
    <property type="project" value="TreeGrafter"/>
</dbReference>
<dbReference type="SUPFAM" id="SSF109709">
    <property type="entry name" value="KorB DNA-binding domain-like"/>
    <property type="match status" value="1"/>
</dbReference>
<feature type="domain" description="HTH cro/C1-type" evidence="5">
    <location>
        <begin position="146"/>
        <end position="168"/>
    </location>
</feature>
<gene>
    <name evidence="6" type="ORF">FRD01_03645</name>
</gene>
<reference evidence="6 7" key="1">
    <citation type="submission" date="2019-08" db="EMBL/GenBank/DDBJ databases">
        <authorList>
            <person name="Liang Q."/>
        </authorList>
    </citation>
    <scope>NUCLEOTIDE SEQUENCE [LARGE SCALE GENOMIC DNA]</scope>
    <source>
        <strain evidence="6 7">V1718</strain>
    </source>
</reference>
<dbReference type="Pfam" id="PF23552">
    <property type="entry name" value="ParB_C"/>
    <property type="match status" value="1"/>
</dbReference>
<organism evidence="6 7">
    <name type="scientific">Microvenator marinus</name>
    <dbReference type="NCBI Taxonomy" id="2600177"/>
    <lineage>
        <taxon>Bacteria</taxon>
        <taxon>Deltaproteobacteria</taxon>
        <taxon>Bradymonadales</taxon>
        <taxon>Microvenatoraceae</taxon>
        <taxon>Microvenator</taxon>
    </lineage>
</organism>
<accession>A0A5B8XRW6</accession>
<evidence type="ECO:0000256" key="1">
    <source>
        <dbReference type="ARBA" id="ARBA00006295"/>
    </source>
</evidence>